<dbReference type="PRINTS" id="PR00455">
    <property type="entry name" value="HTHTETR"/>
</dbReference>
<dbReference type="InterPro" id="IPR009057">
    <property type="entry name" value="Homeodomain-like_sf"/>
</dbReference>
<evidence type="ECO:0000256" key="4">
    <source>
        <dbReference type="PROSITE-ProRule" id="PRU00335"/>
    </source>
</evidence>
<dbReference type="eggNOG" id="COG1309">
    <property type="taxonomic scope" value="Bacteria"/>
</dbReference>
<dbReference type="GO" id="GO:0003700">
    <property type="term" value="F:DNA-binding transcription factor activity"/>
    <property type="evidence" value="ECO:0007669"/>
    <property type="project" value="TreeGrafter"/>
</dbReference>
<dbReference type="OrthoDB" id="3208155at2"/>
<keyword evidence="2 4" id="KW-0238">DNA-binding</keyword>
<dbReference type="Proteomes" id="UP000002484">
    <property type="component" value="Chromosome"/>
</dbReference>
<organism evidence="6 7">
    <name type="scientific">Pseudofrankia inefficax (strain DSM 45817 / CECT 9037 / DDB 130130 / EuI1c)</name>
    <name type="common">Frankia inefficax</name>
    <dbReference type="NCBI Taxonomy" id="298654"/>
    <lineage>
        <taxon>Bacteria</taxon>
        <taxon>Bacillati</taxon>
        <taxon>Actinomycetota</taxon>
        <taxon>Actinomycetes</taxon>
        <taxon>Frankiales</taxon>
        <taxon>Frankiaceae</taxon>
        <taxon>Pseudofrankia</taxon>
    </lineage>
</organism>
<dbReference type="SUPFAM" id="SSF46689">
    <property type="entry name" value="Homeodomain-like"/>
    <property type="match status" value="1"/>
</dbReference>
<dbReference type="EMBL" id="CP002299">
    <property type="protein sequence ID" value="ADP84550.1"/>
    <property type="molecule type" value="Genomic_DNA"/>
</dbReference>
<sequence length="217" mass="24051">MRALGACQEDVSDAALTPACQASRSSLVAAAEQVFTQDGFHDAKVVDIARLGGVTYSSFYRHFGSKEEIFLEVTRLAAGRLWEPVDVDANDFVSSAAVESGVRRHLLRYLDAYDRYAAILSLIGEIALFDARVNAVMLAAQRQNRERCVWLIKMAQDRGLADPRLNPDVAYLALDGTLHELAGGWLGRRTMSFELEVFVQEMTTFVVRSLGLRNLHA</sequence>
<keyword evidence="7" id="KW-1185">Reference proteome</keyword>
<evidence type="ECO:0000256" key="1">
    <source>
        <dbReference type="ARBA" id="ARBA00023015"/>
    </source>
</evidence>
<reference evidence="6 7" key="1">
    <citation type="submission" date="2010-10" db="EMBL/GenBank/DDBJ databases">
        <title>Complete sequence of Frankia sp. EuI1c.</title>
        <authorList>
            <consortium name="US DOE Joint Genome Institute"/>
            <person name="Lucas S."/>
            <person name="Copeland A."/>
            <person name="Lapidus A."/>
            <person name="Cheng J.-F."/>
            <person name="Bruce D."/>
            <person name="Goodwin L."/>
            <person name="Pitluck S."/>
            <person name="Chertkov O."/>
            <person name="Detter J.C."/>
            <person name="Han C."/>
            <person name="Tapia R."/>
            <person name="Land M."/>
            <person name="Hauser L."/>
            <person name="Jeffries C."/>
            <person name="Kyrpides N."/>
            <person name="Ivanova N."/>
            <person name="Mikhailova N."/>
            <person name="Beauchemin N."/>
            <person name="Sen A."/>
            <person name="Sur S.A."/>
            <person name="Gtari M."/>
            <person name="Wall L."/>
            <person name="Tisa L."/>
            <person name="Woyke T."/>
        </authorList>
    </citation>
    <scope>NUCLEOTIDE SEQUENCE [LARGE SCALE GENOMIC DNA]</scope>
    <source>
        <strain evidence="7">DSM 45817 / CECT 9037 / EuI1c</strain>
    </source>
</reference>
<feature type="DNA-binding region" description="H-T-H motif" evidence="4">
    <location>
        <begin position="44"/>
        <end position="63"/>
    </location>
</feature>
<evidence type="ECO:0000259" key="5">
    <source>
        <dbReference type="PROSITE" id="PS50977"/>
    </source>
</evidence>
<keyword evidence="1" id="KW-0805">Transcription regulation</keyword>
<dbReference type="PANTHER" id="PTHR30055">
    <property type="entry name" value="HTH-TYPE TRANSCRIPTIONAL REGULATOR RUTR"/>
    <property type="match status" value="1"/>
</dbReference>
<dbReference type="Gene3D" id="1.10.357.10">
    <property type="entry name" value="Tetracycline Repressor, domain 2"/>
    <property type="match status" value="1"/>
</dbReference>
<dbReference type="STRING" id="298654.FraEuI1c_6576"/>
<dbReference type="PANTHER" id="PTHR30055:SF234">
    <property type="entry name" value="HTH-TYPE TRANSCRIPTIONAL REGULATOR BETI"/>
    <property type="match status" value="1"/>
</dbReference>
<dbReference type="GO" id="GO:0000976">
    <property type="term" value="F:transcription cis-regulatory region binding"/>
    <property type="evidence" value="ECO:0007669"/>
    <property type="project" value="TreeGrafter"/>
</dbReference>
<dbReference type="KEGG" id="fri:FraEuI1c_6576"/>
<dbReference type="FunCoup" id="E3J9P7">
    <property type="interactions" value="1"/>
</dbReference>
<accession>E3J9P7</accession>
<dbReference type="InterPro" id="IPR050109">
    <property type="entry name" value="HTH-type_TetR-like_transc_reg"/>
</dbReference>
<evidence type="ECO:0000313" key="7">
    <source>
        <dbReference type="Proteomes" id="UP000002484"/>
    </source>
</evidence>
<dbReference type="SUPFAM" id="SSF48498">
    <property type="entry name" value="Tetracyclin repressor-like, C-terminal domain"/>
    <property type="match status" value="1"/>
</dbReference>
<gene>
    <name evidence="6" type="ordered locus">FraEuI1c_6576</name>
</gene>
<dbReference type="InterPro" id="IPR001647">
    <property type="entry name" value="HTH_TetR"/>
</dbReference>
<feature type="domain" description="HTH tetR-type" evidence="5">
    <location>
        <begin position="21"/>
        <end position="81"/>
    </location>
</feature>
<dbReference type="Gene3D" id="1.10.10.60">
    <property type="entry name" value="Homeodomain-like"/>
    <property type="match status" value="1"/>
</dbReference>
<evidence type="ECO:0000313" key="6">
    <source>
        <dbReference type="EMBL" id="ADP84550.1"/>
    </source>
</evidence>
<proteinExistence type="predicted"/>
<protein>
    <submittedName>
        <fullName evidence="6">Regulatory protein TetR</fullName>
    </submittedName>
</protein>
<dbReference type="AlphaFoldDB" id="E3J9P7"/>
<dbReference type="InParanoid" id="E3J9P7"/>
<evidence type="ECO:0000256" key="2">
    <source>
        <dbReference type="ARBA" id="ARBA00023125"/>
    </source>
</evidence>
<keyword evidence="3" id="KW-0804">Transcription</keyword>
<dbReference type="PROSITE" id="PS50977">
    <property type="entry name" value="HTH_TETR_2"/>
    <property type="match status" value="1"/>
</dbReference>
<dbReference type="Pfam" id="PF00440">
    <property type="entry name" value="TetR_N"/>
    <property type="match status" value="1"/>
</dbReference>
<dbReference type="InterPro" id="IPR036271">
    <property type="entry name" value="Tet_transcr_reg_TetR-rel_C_sf"/>
</dbReference>
<dbReference type="HOGENOM" id="CLU_069356_12_6_11"/>
<evidence type="ECO:0000256" key="3">
    <source>
        <dbReference type="ARBA" id="ARBA00023163"/>
    </source>
</evidence>
<name>E3J9P7_PSEI1</name>
<dbReference type="RefSeq" id="WP_013427661.1">
    <property type="nucleotide sequence ID" value="NC_014666.1"/>
</dbReference>